<sequence>MRIVNPNNPITSEWLAEQGYRLDPAPYLSGALEARKLLERVPRTDRLSDLTAGFNGGIFNGPKFRRIYVTDREHGVPFLGSTDMMEIDFTNLPHLKKSDAVSTKLAHLQVKPGMTLISCSGSVGRMGYVRPDMASFWSSQDILKVEADPGQIRSGYLYAFLSSRYGEALVKSSAYGAIIQHLEPQHITDLPVPRFSDELERKIHNLVEEAARLRAGFQAGLTAATEDFFKSVGLSELNALRWHEQQRDLGFEVTGVTSTSLRAMNYSGRAVRITEALASVEHLPLGNICRNGLLGTGPMFKRIDGDYDYDGVLLVGQRQGWWARPEDGRVLSRAHTPRQCFVPDETIMVGAQGLPSENGLLGRAMMVTGSWKKHAYSQHFLRIASGLHEVPGAFLLSFFRSEISLRVFRSMMAGSGPQSLHAGMLRNFPIPLAAPADRDRITETVRQAYRDRDEADRLEDQALALLTTAIEEATA</sequence>
<evidence type="ECO:0000256" key="2">
    <source>
        <dbReference type="ARBA" id="ARBA00023125"/>
    </source>
</evidence>
<evidence type="ECO:0000313" key="4">
    <source>
        <dbReference type="Proteomes" id="UP001501231"/>
    </source>
</evidence>
<dbReference type="InterPro" id="IPR052021">
    <property type="entry name" value="Type-I_RS_S_subunit"/>
</dbReference>
<dbReference type="RefSeq" id="WP_344587586.1">
    <property type="nucleotide sequence ID" value="NZ_BAAARW010000004.1"/>
</dbReference>
<keyword evidence="3" id="KW-0378">Hydrolase</keyword>
<reference evidence="3 4" key="1">
    <citation type="journal article" date="2019" name="Int. J. Syst. Evol. Microbiol.">
        <title>The Global Catalogue of Microorganisms (GCM) 10K type strain sequencing project: providing services to taxonomists for standard genome sequencing and annotation.</title>
        <authorList>
            <consortium name="The Broad Institute Genomics Platform"/>
            <consortium name="The Broad Institute Genome Sequencing Center for Infectious Disease"/>
            <person name="Wu L."/>
            <person name="Ma J."/>
        </authorList>
    </citation>
    <scope>NUCLEOTIDE SEQUENCE [LARGE SCALE GENOMIC DNA]</scope>
    <source>
        <strain evidence="3 4">JCM 3325</strain>
    </source>
</reference>
<keyword evidence="3" id="KW-0255">Endonuclease</keyword>
<proteinExistence type="predicted"/>
<evidence type="ECO:0000256" key="1">
    <source>
        <dbReference type="ARBA" id="ARBA00022747"/>
    </source>
</evidence>
<organism evidence="3 4">
    <name type="scientific">Actinomadura vinacea</name>
    <dbReference type="NCBI Taxonomy" id="115336"/>
    <lineage>
        <taxon>Bacteria</taxon>
        <taxon>Bacillati</taxon>
        <taxon>Actinomycetota</taxon>
        <taxon>Actinomycetes</taxon>
        <taxon>Streptosporangiales</taxon>
        <taxon>Thermomonosporaceae</taxon>
        <taxon>Actinomadura</taxon>
    </lineage>
</organism>
<keyword evidence="1" id="KW-0680">Restriction system</keyword>
<dbReference type="SUPFAM" id="SSF116734">
    <property type="entry name" value="DNA methylase specificity domain"/>
    <property type="match status" value="2"/>
</dbReference>
<dbReference type="GO" id="GO:0004519">
    <property type="term" value="F:endonuclease activity"/>
    <property type="evidence" value="ECO:0007669"/>
    <property type="project" value="UniProtKB-KW"/>
</dbReference>
<gene>
    <name evidence="3" type="ORF">GCM10010191_12910</name>
</gene>
<comment type="caution">
    <text evidence="3">The sequence shown here is derived from an EMBL/GenBank/DDBJ whole genome shotgun (WGS) entry which is preliminary data.</text>
</comment>
<dbReference type="Proteomes" id="UP001501231">
    <property type="component" value="Unassembled WGS sequence"/>
</dbReference>
<accession>A0ABN3IKX4</accession>
<dbReference type="PANTHER" id="PTHR30408:SF12">
    <property type="entry name" value="TYPE I RESTRICTION ENZYME MJAVIII SPECIFICITY SUBUNIT"/>
    <property type="match status" value="1"/>
</dbReference>
<name>A0ABN3IKX4_9ACTN</name>
<evidence type="ECO:0000313" key="3">
    <source>
        <dbReference type="EMBL" id="GAA2406333.1"/>
    </source>
</evidence>
<dbReference type="PANTHER" id="PTHR30408">
    <property type="entry name" value="TYPE-1 RESTRICTION ENZYME ECOKI SPECIFICITY PROTEIN"/>
    <property type="match status" value="1"/>
</dbReference>
<keyword evidence="3" id="KW-0540">Nuclease</keyword>
<keyword evidence="4" id="KW-1185">Reference proteome</keyword>
<protein>
    <submittedName>
        <fullName evidence="3">Restriction endonuclease subunit S</fullName>
    </submittedName>
</protein>
<dbReference type="Gene3D" id="3.90.220.20">
    <property type="entry name" value="DNA methylase specificity domains"/>
    <property type="match status" value="2"/>
</dbReference>
<keyword evidence="2" id="KW-0238">DNA-binding</keyword>
<dbReference type="NCBIfam" id="NF047740">
    <property type="entry name" value="antiphage_MADS5"/>
    <property type="match status" value="1"/>
</dbReference>
<dbReference type="EMBL" id="BAAARW010000004">
    <property type="protein sequence ID" value="GAA2406333.1"/>
    <property type="molecule type" value="Genomic_DNA"/>
</dbReference>
<dbReference type="InterPro" id="IPR044946">
    <property type="entry name" value="Restrct_endonuc_typeI_TRD_sf"/>
</dbReference>